<evidence type="ECO:0000259" key="2">
    <source>
        <dbReference type="Pfam" id="PF00534"/>
    </source>
</evidence>
<evidence type="ECO:0000313" key="3">
    <source>
        <dbReference type="EMBL" id="RGM56639.1"/>
    </source>
</evidence>
<proteinExistence type="predicted"/>
<feature type="domain" description="Glycosyl transferase family 1" evidence="2">
    <location>
        <begin position="206"/>
        <end position="367"/>
    </location>
</feature>
<dbReference type="PANTHER" id="PTHR45947">
    <property type="entry name" value="SULFOQUINOVOSYL TRANSFERASE SQD2"/>
    <property type="match status" value="1"/>
</dbReference>
<dbReference type="GO" id="GO:0016757">
    <property type="term" value="F:glycosyltransferase activity"/>
    <property type="evidence" value="ECO:0007669"/>
    <property type="project" value="InterPro"/>
</dbReference>
<gene>
    <name evidence="3" type="ORF">DXC07_06785</name>
</gene>
<accession>A0A3E4XN57</accession>
<comment type="caution">
    <text evidence="3">The sequence shown here is derived from an EMBL/GenBank/DDBJ whole genome shotgun (WGS) entry which is preliminary data.</text>
</comment>
<reference evidence="3 4" key="1">
    <citation type="submission" date="2018-08" db="EMBL/GenBank/DDBJ databases">
        <title>A genome reference for cultivated species of the human gut microbiota.</title>
        <authorList>
            <person name="Zou Y."/>
            <person name="Xue W."/>
            <person name="Luo G."/>
        </authorList>
    </citation>
    <scope>NUCLEOTIDE SEQUENCE [LARGE SCALE GENOMIC DNA]</scope>
    <source>
        <strain evidence="3 4">OM07-9</strain>
    </source>
</reference>
<feature type="transmembrane region" description="Helical" evidence="1">
    <location>
        <begin position="109"/>
        <end position="126"/>
    </location>
</feature>
<dbReference type="RefSeq" id="WP_117749151.1">
    <property type="nucleotide sequence ID" value="NZ_QSTL01000004.1"/>
</dbReference>
<keyword evidence="1" id="KW-0472">Membrane</keyword>
<dbReference type="Pfam" id="PF00534">
    <property type="entry name" value="Glycos_transf_1"/>
    <property type="match status" value="1"/>
</dbReference>
<keyword evidence="1" id="KW-0812">Transmembrane</keyword>
<feature type="transmembrane region" description="Helical" evidence="1">
    <location>
        <begin position="78"/>
        <end position="97"/>
    </location>
</feature>
<name>A0A3E4XN57_BACUN</name>
<evidence type="ECO:0000256" key="1">
    <source>
        <dbReference type="SAM" id="Phobius"/>
    </source>
</evidence>
<sequence>MKKKTIIHVAPFALWDSGKGKGRVSTYIPIKELANNGYDNIYITYSSYASPDDDSEQGIQVVKINKPFADTRFSHTKIYLLLFYFPIIYPLFLYHAIRMARKQDVDVVYSHSIDLAFIGYILAKIFKAKYVLRLYGIGTVSAPRFLHWGLMRKQAFWYPADLYIITQDGSNGYEYALKRGIPPHKIAFLRNGIDKQENLKRNESLYKELAPNNEKLLLSVSRLAETKNIDKIIEAFYEVSKILPNTRLIIVGDGLERKNLEIMVSQSNISDRICFTGSIYQKDVVKYQSIADIFISMNEISSLSNAVFEAMSCGKCVIALDRGATRELIKDGENGIVIKSFEELKDAIIKLLSDPSLIARLGSEAKKTIATWPSWEERVQQEVDLINSLCENNTPLIISK</sequence>
<evidence type="ECO:0000313" key="4">
    <source>
        <dbReference type="Proteomes" id="UP000261295"/>
    </source>
</evidence>
<dbReference type="InterPro" id="IPR001296">
    <property type="entry name" value="Glyco_trans_1"/>
</dbReference>
<dbReference type="Proteomes" id="UP000261295">
    <property type="component" value="Unassembled WGS sequence"/>
</dbReference>
<dbReference type="PANTHER" id="PTHR45947:SF3">
    <property type="entry name" value="SULFOQUINOVOSYL TRANSFERASE SQD2"/>
    <property type="match status" value="1"/>
</dbReference>
<protein>
    <submittedName>
        <fullName evidence="3">Glycosyltransferase family 1 protein</fullName>
    </submittedName>
</protein>
<keyword evidence="1" id="KW-1133">Transmembrane helix</keyword>
<dbReference type="CDD" id="cd03801">
    <property type="entry name" value="GT4_PimA-like"/>
    <property type="match status" value="1"/>
</dbReference>
<dbReference type="AlphaFoldDB" id="A0A3E4XN57"/>
<dbReference type="InterPro" id="IPR050194">
    <property type="entry name" value="Glycosyltransferase_grp1"/>
</dbReference>
<organism evidence="3 4">
    <name type="scientific">Bacteroides uniformis</name>
    <dbReference type="NCBI Taxonomy" id="820"/>
    <lineage>
        <taxon>Bacteria</taxon>
        <taxon>Pseudomonadati</taxon>
        <taxon>Bacteroidota</taxon>
        <taxon>Bacteroidia</taxon>
        <taxon>Bacteroidales</taxon>
        <taxon>Bacteroidaceae</taxon>
        <taxon>Bacteroides</taxon>
    </lineage>
</organism>
<dbReference type="SUPFAM" id="SSF53756">
    <property type="entry name" value="UDP-Glycosyltransferase/glycogen phosphorylase"/>
    <property type="match status" value="1"/>
</dbReference>
<dbReference type="EMBL" id="QSTL01000004">
    <property type="protein sequence ID" value="RGM56639.1"/>
    <property type="molecule type" value="Genomic_DNA"/>
</dbReference>
<keyword evidence="3" id="KW-0808">Transferase</keyword>
<dbReference type="Gene3D" id="3.40.50.2000">
    <property type="entry name" value="Glycogen Phosphorylase B"/>
    <property type="match status" value="2"/>
</dbReference>